<gene>
    <name evidence="3" type="ORF">TCON_1192</name>
</gene>
<name>A0ABQ7HZH9_9MICR</name>
<dbReference type="Proteomes" id="UP001516464">
    <property type="component" value="Unassembled WGS sequence"/>
</dbReference>
<keyword evidence="4" id="KW-1185">Reference proteome</keyword>
<protein>
    <submittedName>
        <fullName evidence="3">Uncharacterized protein</fullName>
    </submittedName>
</protein>
<feature type="compositionally biased region" description="Basic and acidic residues" evidence="1">
    <location>
        <begin position="249"/>
        <end position="296"/>
    </location>
</feature>
<feature type="region of interest" description="Disordered" evidence="1">
    <location>
        <begin position="238"/>
        <end position="308"/>
    </location>
</feature>
<keyword evidence="2" id="KW-0732">Signal</keyword>
<organism evidence="3 4">
    <name type="scientific">Astathelohania contejeani</name>
    <dbReference type="NCBI Taxonomy" id="164912"/>
    <lineage>
        <taxon>Eukaryota</taxon>
        <taxon>Fungi</taxon>
        <taxon>Fungi incertae sedis</taxon>
        <taxon>Microsporidia</taxon>
        <taxon>Astathelohaniidae</taxon>
        <taxon>Astathelohania</taxon>
    </lineage>
</organism>
<reference evidence="3 4" key="1">
    <citation type="submission" date="2019-01" db="EMBL/GenBank/DDBJ databases">
        <title>Genomes sequencing and comparative genomics of infectious freshwater microsporidia, Cucumispora dikerogammari and Thelohania contejeani.</title>
        <authorList>
            <person name="Cormier A."/>
            <person name="Giraud I."/>
            <person name="Wattier R."/>
            <person name="Teixeira M."/>
            <person name="Grandjean F."/>
            <person name="Rigaud T."/>
            <person name="Cordaux R."/>
        </authorList>
    </citation>
    <scope>NUCLEOTIDE SEQUENCE [LARGE SCALE GENOMIC DNA]</scope>
    <source>
        <strain evidence="3">T1</strain>
        <tissue evidence="3">Spores</tissue>
    </source>
</reference>
<comment type="caution">
    <text evidence="3">The sequence shown here is derived from an EMBL/GenBank/DDBJ whole genome shotgun (WGS) entry which is preliminary data.</text>
</comment>
<feature type="region of interest" description="Disordered" evidence="1">
    <location>
        <begin position="347"/>
        <end position="379"/>
    </location>
</feature>
<feature type="signal peptide" evidence="2">
    <location>
        <begin position="1"/>
        <end position="15"/>
    </location>
</feature>
<proteinExistence type="predicted"/>
<sequence length="379" mass="43869">MKIPIIFISFAFCESIKLLILYEKQVERTVGETYKLILRQHVINLNRVLIKYQLRVELENVLAHGEYVDIDEYYPLSKFAGTDNVSDRIKAMEKFGKGKHVLLAISARTEDELTDLNEVSPCESKFIINLDSQRNSETEALSNIINAYLDLISKILGFTVPNLLEDSSPSIMRQIGEKMSRSDIVKQIKKCHADDQIENIESIWDHEKMKLKNNKLIKKESLLKKIYEVFKTELKNEKDDYSEGEEKDSEDKKIEGENKQKSKKENKGESKEENKKENKEENKNDNKLNEKNDKKNSKLFPSADADINDRLKDIEDSLKHLMESLSEKRTQINTHEHARALPLFRRKRRIGGYTRNNGDEPPTNDTLSYGIGIKNNSDS</sequence>
<feature type="chain" id="PRO_5046851100" evidence="2">
    <location>
        <begin position="16"/>
        <end position="379"/>
    </location>
</feature>
<accession>A0ABQ7HZH9</accession>
<evidence type="ECO:0000256" key="1">
    <source>
        <dbReference type="SAM" id="MobiDB-lite"/>
    </source>
</evidence>
<evidence type="ECO:0000313" key="3">
    <source>
        <dbReference type="EMBL" id="KAF7683594.1"/>
    </source>
</evidence>
<evidence type="ECO:0000256" key="2">
    <source>
        <dbReference type="SAM" id="SignalP"/>
    </source>
</evidence>
<evidence type="ECO:0000313" key="4">
    <source>
        <dbReference type="Proteomes" id="UP001516464"/>
    </source>
</evidence>
<dbReference type="EMBL" id="SBIQ01000070">
    <property type="protein sequence ID" value="KAF7683594.1"/>
    <property type="molecule type" value="Genomic_DNA"/>
</dbReference>